<protein>
    <recommendedName>
        <fullName evidence="4">Transmembrane protein</fullName>
    </recommendedName>
</protein>
<dbReference type="VEuPathDB" id="AmoebaDB:ACA1_068250"/>
<keyword evidence="3" id="KW-1185">Reference proteome</keyword>
<feature type="transmembrane region" description="Helical" evidence="1">
    <location>
        <begin position="193"/>
        <end position="212"/>
    </location>
</feature>
<evidence type="ECO:0000313" key="3">
    <source>
        <dbReference type="Proteomes" id="UP000011083"/>
    </source>
</evidence>
<evidence type="ECO:0000256" key="1">
    <source>
        <dbReference type="SAM" id="Phobius"/>
    </source>
</evidence>
<accession>L8HFN5</accession>
<sequence length="464" mass="51131">MLLDDGQSGVGSDARTFFRSQPRANYAGDDVPTDFCAWDSAKRECDIVNYAESISLLALPAACVGIFLIIAFTIAFIVIHTLRCATSCRLCWAERRCETIVLNTCLGVSCFFMFCLMVLPLLGNTWSHEGLLLYMDNQVAFMRDIAKVTNDSAVVLQSIGVAMADTAEQVSRAASTVNGYKNTVYDYETGTVVAFYCLFGILASFCLVLPVLMLCKINCPTSVLVFWVGMVMLLLAYMVMLIAISAGAVGADVCQLYAETKNGNVAPAFERLLDRLGQNCTTFTDAYPQLETAVTETYFCGDALCPTGTCTGSCAGNATCQCFRNVTSIKECGSTCLSPALRTEMIENAILYNTTLKRMTPYLGCTLWTTYSQRTESHLCNGFMYVALFFLIHLSMAGMFLIFIGLTAWGIPWTVMMGALILIGDQTRIRFDDVRDVEMMERNEKRMSTHDRAATIKANTTLAW</sequence>
<dbReference type="EMBL" id="KB007857">
    <property type="protein sequence ID" value="ELR23241.1"/>
    <property type="molecule type" value="Genomic_DNA"/>
</dbReference>
<evidence type="ECO:0000313" key="2">
    <source>
        <dbReference type="EMBL" id="ELR23241.1"/>
    </source>
</evidence>
<gene>
    <name evidence="2" type="ORF">ACA1_068250</name>
</gene>
<organism evidence="2 3">
    <name type="scientific">Acanthamoeba castellanii (strain ATCC 30010 / Neff)</name>
    <dbReference type="NCBI Taxonomy" id="1257118"/>
    <lineage>
        <taxon>Eukaryota</taxon>
        <taxon>Amoebozoa</taxon>
        <taxon>Discosea</taxon>
        <taxon>Longamoebia</taxon>
        <taxon>Centramoebida</taxon>
        <taxon>Acanthamoebidae</taxon>
        <taxon>Acanthamoeba</taxon>
    </lineage>
</organism>
<name>L8HFN5_ACACF</name>
<keyword evidence="1" id="KW-0472">Membrane</keyword>
<feature type="transmembrane region" description="Helical" evidence="1">
    <location>
        <begin position="100"/>
        <end position="122"/>
    </location>
</feature>
<dbReference type="AlphaFoldDB" id="L8HFN5"/>
<dbReference type="KEGG" id="acan:ACA1_068250"/>
<keyword evidence="1" id="KW-0812">Transmembrane</keyword>
<feature type="transmembrane region" description="Helical" evidence="1">
    <location>
        <begin position="383"/>
        <end position="411"/>
    </location>
</feature>
<dbReference type="GeneID" id="14924214"/>
<feature type="transmembrane region" description="Helical" evidence="1">
    <location>
        <begin position="57"/>
        <end position="79"/>
    </location>
</feature>
<feature type="transmembrane region" description="Helical" evidence="1">
    <location>
        <begin position="224"/>
        <end position="249"/>
    </location>
</feature>
<dbReference type="RefSeq" id="XP_004352769.1">
    <property type="nucleotide sequence ID" value="XM_004352717.1"/>
</dbReference>
<dbReference type="Proteomes" id="UP000011083">
    <property type="component" value="Unassembled WGS sequence"/>
</dbReference>
<proteinExistence type="predicted"/>
<reference evidence="2 3" key="1">
    <citation type="journal article" date="2013" name="Genome Biol.">
        <title>Genome of Acanthamoeba castellanii highlights extensive lateral gene transfer and early evolution of tyrosine kinase signaling.</title>
        <authorList>
            <person name="Clarke M."/>
            <person name="Lohan A.J."/>
            <person name="Liu B."/>
            <person name="Lagkouvardos I."/>
            <person name="Roy S."/>
            <person name="Zafar N."/>
            <person name="Bertelli C."/>
            <person name="Schilde C."/>
            <person name="Kianianmomeni A."/>
            <person name="Burglin T.R."/>
            <person name="Frech C."/>
            <person name="Turcotte B."/>
            <person name="Kopec K.O."/>
            <person name="Synnott J.M."/>
            <person name="Choo C."/>
            <person name="Paponov I."/>
            <person name="Finkler A."/>
            <person name="Soon Heng Tan C."/>
            <person name="Hutchins A.P."/>
            <person name="Weinmeier T."/>
            <person name="Rattei T."/>
            <person name="Chu J.S."/>
            <person name="Gimenez G."/>
            <person name="Irimia M."/>
            <person name="Rigden D.J."/>
            <person name="Fitzpatrick D.A."/>
            <person name="Lorenzo-Morales J."/>
            <person name="Bateman A."/>
            <person name="Chiu C.H."/>
            <person name="Tang P."/>
            <person name="Hegemann P."/>
            <person name="Fromm H."/>
            <person name="Raoult D."/>
            <person name="Greub G."/>
            <person name="Miranda-Saavedra D."/>
            <person name="Chen N."/>
            <person name="Nash P."/>
            <person name="Ginger M.L."/>
            <person name="Horn M."/>
            <person name="Schaap P."/>
            <person name="Caler L."/>
            <person name="Loftus B."/>
        </authorList>
    </citation>
    <scope>NUCLEOTIDE SEQUENCE [LARGE SCALE GENOMIC DNA]</scope>
    <source>
        <strain evidence="2 3">Neff</strain>
    </source>
</reference>
<keyword evidence="1" id="KW-1133">Transmembrane helix</keyword>
<evidence type="ECO:0008006" key="4">
    <source>
        <dbReference type="Google" id="ProtNLM"/>
    </source>
</evidence>